<dbReference type="SUPFAM" id="SSF46785">
    <property type="entry name" value="Winged helix' DNA-binding domain"/>
    <property type="match status" value="1"/>
</dbReference>
<dbReference type="PROSITE" id="PS00018">
    <property type="entry name" value="EF_HAND_1"/>
    <property type="match status" value="1"/>
</dbReference>
<feature type="compositionally biased region" description="Basic residues" evidence="8">
    <location>
        <begin position="686"/>
        <end position="702"/>
    </location>
</feature>
<dbReference type="OrthoDB" id="60033at2759"/>
<evidence type="ECO:0000256" key="7">
    <source>
        <dbReference type="RuleBase" id="RU004020"/>
    </source>
</evidence>
<dbReference type="PANTHER" id="PTHR10015:SF427">
    <property type="entry name" value="HEAT SHOCK FACTOR PROTEIN"/>
    <property type="match status" value="1"/>
</dbReference>
<dbReference type="GO" id="GO:0003700">
    <property type="term" value="F:DNA-binding transcription factor activity"/>
    <property type="evidence" value="ECO:0007669"/>
    <property type="project" value="InterPro"/>
</dbReference>
<dbReference type="Proteomes" id="UP000887116">
    <property type="component" value="Unassembled WGS sequence"/>
</dbReference>
<sequence length="702" mass="78015">MHSFDSSSSNVPAFLVKLWKLVEDRNCDDLIAWSESGYSFIIKDQARFAKDLLPQYFKHSNMASFIRQLNMYGFKKVMNYEKSGLRNESTEMEFQHGFFMKDRGELLELIKRKISNPKIPEPPVKSNPKDILFDLTSIREKQENMDSMLLKMKQENELLWRELTSMRQKHKAQEQIIQKVIQFLVSIVQRSGNQNLGVGVQRKITRMLHDSPSSKPTSSQVSRTIDVLRNKNSDCIIVPEQMVSPLGPVIHEVTDCDHEDANSSSISVVKSPTVIQVADSPANKEAGTSTKTKAPIVSTLNSSSNLTVPMEPLGILEALQNRPSIANKEDSDANESILGIPLEYITDQGNTEVSNVISIPDDGSVCNVISIPEDSNIGNVISIPEGSSINDIIPISKLSNVISIPENEAVCNKASSSVDISSDNVLTGSEFLNAPDIAAFSELQPCTSNESNSENLSLSLSKNDFVDNLLSESLQTPKIITSDDEVFVTSNETKEKGELAKSKETEKSLSAKDITHNEHNYQLATTDSSTNLVKNALSNHLLSVDEKLNHAQDQLASNPWNIDVQNLLGVCGLWNTWTSLDSQLFSTDELVNYDALSNNLNEDFGIKTEHNDIIGNEIVQFTPNMLEVDMDIVNTPLFETFNQDAESSSTGFDYQSEPLLDILKEASITTSDLSSNQSTPYDASTKRRKHTKSPKTKRRKAK</sequence>
<feature type="domain" description="HSF-type DNA-binding" evidence="9">
    <location>
        <begin position="53"/>
        <end position="77"/>
    </location>
</feature>
<evidence type="ECO:0000256" key="5">
    <source>
        <dbReference type="ARBA" id="ARBA00023163"/>
    </source>
</evidence>
<dbReference type="Pfam" id="PF00447">
    <property type="entry name" value="HSF_DNA-bind"/>
    <property type="match status" value="1"/>
</dbReference>
<dbReference type="InterPro" id="IPR036390">
    <property type="entry name" value="WH_DNA-bd_sf"/>
</dbReference>
<dbReference type="PANTHER" id="PTHR10015">
    <property type="entry name" value="HEAT SHOCK TRANSCRIPTION FACTOR"/>
    <property type="match status" value="1"/>
</dbReference>
<dbReference type="InterPro" id="IPR036388">
    <property type="entry name" value="WH-like_DNA-bd_sf"/>
</dbReference>
<accession>A0A8X6KLU2</accession>
<protein>
    <submittedName>
        <fullName evidence="10">Heat shock factor protein</fullName>
    </submittedName>
</protein>
<dbReference type="SMART" id="SM00415">
    <property type="entry name" value="HSF"/>
    <property type="match status" value="1"/>
</dbReference>
<keyword evidence="3" id="KW-0805">Transcription regulation</keyword>
<dbReference type="InterPro" id="IPR018247">
    <property type="entry name" value="EF_Hand_1_Ca_BS"/>
</dbReference>
<dbReference type="FunFam" id="1.10.10.10:FF:000027">
    <property type="entry name" value="Heat shock transcription factor 1"/>
    <property type="match status" value="1"/>
</dbReference>
<keyword evidence="6" id="KW-0539">Nucleus</keyword>
<reference evidence="10" key="1">
    <citation type="submission" date="2020-07" db="EMBL/GenBank/DDBJ databases">
        <title>Multicomponent nature underlies the extraordinary mechanical properties of spider dragline silk.</title>
        <authorList>
            <person name="Kono N."/>
            <person name="Nakamura H."/>
            <person name="Mori M."/>
            <person name="Yoshida Y."/>
            <person name="Ohtoshi R."/>
            <person name="Malay A.D."/>
            <person name="Moran D.A.P."/>
            <person name="Tomita M."/>
            <person name="Numata K."/>
            <person name="Arakawa K."/>
        </authorList>
    </citation>
    <scope>NUCLEOTIDE SEQUENCE</scope>
</reference>
<dbReference type="Gene3D" id="1.10.10.10">
    <property type="entry name" value="Winged helix-like DNA-binding domain superfamily/Winged helix DNA-binding domain"/>
    <property type="match status" value="1"/>
</dbReference>
<comment type="similarity">
    <text evidence="2 7">Belongs to the HSF family.</text>
</comment>
<dbReference type="EMBL" id="BMAO01031722">
    <property type="protein sequence ID" value="GFQ77161.1"/>
    <property type="molecule type" value="Genomic_DNA"/>
</dbReference>
<keyword evidence="4" id="KW-0238">DNA-binding</keyword>
<proteinExistence type="inferred from homology"/>
<evidence type="ECO:0000256" key="3">
    <source>
        <dbReference type="ARBA" id="ARBA00023015"/>
    </source>
</evidence>
<dbReference type="AlphaFoldDB" id="A0A8X6KLU2"/>
<evidence type="ECO:0000313" key="10">
    <source>
        <dbReference type="EMBL" id="GFQ77161.1"/>
    </source>
</evidence>
<evidence type="ECO:0000256" key="1">
    <source>
        <dbReference type="ARBA" id="ARBA00004123"/>
    </source>
</evidence>
<comment type="subcellular location">
    <subcellularLocation>
        <location evidence="1">Nucleus</location>
    </subcellularLocation>
</comment>
<name>A0A8X6KLU2_TRICU</name>
<keyword evidence="5" id="KW-0804">Transcription</keyword>
<evidence type="ECO:0000256" key="4">
    <source>
        <dbReference type="ARBA" id="ARBA00023125"/>
    </source>
</evidence>
<evidence type="ECO:0000256" key="8">
    <source>
        <dbReference type="SAM" id="MobiDB-lite"/>
    </source>
</evidence>
<evidence type="ECO:0000259" key="9">
    <source>
        <dbReference type="PROSITE" id="PS00434"/>
    </source>
</evidence>
<dbReference type="GO" id="GO:0043565">
    <property type="term" value="F:sequence-specific DNA binding"/>
    <property type="evidence" value="ECO:0007669"/>
    <property type="project" value="InterPro"/>
</dbReference>
<keyword evidence="10" id="KW-0346">Stress response</keyword>
<gene>
    <name evidence="10" type="primary">hsf1</name>
    <name evidence="10" type="ORF">TNCT_377952</name>
</gene>
<feature type="region of interest" description="Disordered" evidence="8">
    <location>
        <begin position="670"/>
        <end position="702"/>
    </location>
</feature>
<evidence type="ECO:0000313" key="11">
    <source>
        <dbReference type="Proteomes" id="UP000887116"/>
    </source>
</evidence>
<feature type="compositionally biased region" description="Polar residues" evidence="8">
    <location>
        <begin position="670"/>
        <end position="682"/>
    </location>
</feature>
<dbReference type="GO" id="GO:0005634">
    <property type="term" value="C:nucleus"/>
    <property type="evidence" value="ECO:0007669"/>
    <property type="project" value="UniProtKB-SubCell"/>
</dbReference>
<evidence type="ECO:0000256" key="2">
    <source>
        <dbReference type="ARBA" id="ARBA00006403"/>
    </source>
</evidence>
<dbReference type="PRINTS" id="PR00056">
    <property type="entry name" value="HSFDOMAIN"/>
</dbReference>
<keyword evidence="11" id="KW-1185">Reference proteome</keyword>
<comment type="caution">
    <text evidence="10">The sequence shown here is derived from an EMBL/GenBank/DDBJ whole genome shotgun (WGS) entry which is preliminary data.</text>
</comment>
<organism evidence="10 11">
    <name type="scientific">Trichonephila clavata</name>
    <name type="common">Joro spider</name>
    <name type="synonym">Nephila clavata</name>
    <dbReference type="NCBI Taxonomy" id="2740835"/>
    <lineage>
        <taxon>Eukaryota</taxon>
        <taxon>Metazoa</taxon>
        <taxon>Ecdysozoa</taxon>
        <taxon>Arthropoda</taxon>
        <taxon>Chelicerata</taxon>
        <taxon>Arachnida</taxon>
        <taxon>Araneae</taxon>
        <taxon>Araneomorphae</taxon>
        <taxon>Entelegynae</taxon>
        <taxon>Araneoidea</taxon>
        <taxon>Nephilidae</taxon>
        <taxon>Trichonephila</taxon>
    </lineage>
</organism>
<dbReference type="PROSITE" id="PS00434">
    <property type="entry name" value="HSF_DOMAIN"/>
    <property type="match status" value="1"/>
</dbReference>
<dbReference type="InterPro" id="IPR000232">
    <property type="entry name" value="HSF_DNA-bd"/>
</dbReference>
<evidence type="ECO:0000256" key="6">
    <source>
        <dbReference type="ARBA" id="ARBA00023242"/>
    </source>
</evidence>